<dbReference type="RefSeq" id="WP_175612285.1">
    <property type="nucleotide sequence ID" value="NZ_CP088285.1"/>
</dbReference>
<accession>A0A973W586</accession>
<sequence length="127" mass="14624">MPESTLDALIERLHYVNHLVWVTDERYRTNHRWLRVIEGPTSSEKIREHRQRLLDNVQTLGVPGFKPSVLSDTLREELQLIEAALARFDDDRTVPASDEREDTETKAAGSVVDNDGLREAESDTEQR</sequence>
<proteinExistence type="predicted"/>
<organism evidence="2">
    <name type="scientific">Bradyrhizobium septentrionale</name>
    <dbReference type="NCBI Taxonomy" id="1404411"/>
    <lineage>
        <taxon>Bacteria</taxon>
        <taxon>Pseudomonadati</taxon>
        <taxon>Pseudomonadota</taxon>
        <taxon>Alphaproteobacteria</taxon>
        <taxon>Hyphomicrobiales</taxon>
        <taxon>Nitrobacteraceae</taxon>
        <taxon>Bradyrhizobium</taxon>
    </lineage>
</organism>
<comment type="caution">
    <text evidence="2">The sequence shown here is derived from an EMBL/GenBank/DDBJ whole genome shotgun (WGS) entry which is preliminary data.</text>
</comment>
<feature type="compositionally biased region" description="Basic and acidic residues" evidence="1">
    <location>
        <begin position="115"/>
        <end position="127"/>
    </location>
</feature>
<protein>
    <submittedName>
        <fullName evidence="2">Uncharacterized protein</fullName>
    </submittedName>
</protein>
<feature type="region of interest" description="Disordered" evidence="1">
    <location>
        <begin position="91"/>
        <end position="127"/>
    </location>
</feature>
<name>A0A973W586_9BRAD</name>
<evidence type="ECO:0000256" key="1">
    <source>
        <dbReference type="SAM" id="MobiDB-lite"/>
    </source>
</evidence>
<gene>
    <name evidence="2" type="ORF">HAP48_032555</name>
</gene>
<dbReference type="AlphaFoldDB" id="A0A973W586"/>
<evidence type="ECO:0000313" key="2">
    <source>
        <dbReference type="EMBL" id="NVI47612.1"/>
    </source>
</evidence>
<dbReference type="EMBL" id="JAAOLE020000001">
    <property type="protein sequence ID" value="NVI47612.1"/>
    <property type="molecule type" value="Genomic_DNA"/>
</dbReference>
<reference evidence="2" key="1">
    <citation type="submission" date="2020-06" db="EMBL/GenBank/DDBJ databases">
        <title>Whole Genome Sequence of Bradyrhizobium sp. Strain 1S1.</title>
        <authorList>
            <person name="Bromfield E.S.P."/>
            <person name="Cloutier S."/>
        </authorList>
    </citation>
    <scope>NUCLEOTIDE SEQUENCE [LARGE SCALE GENOMIC DNA]</scope>
    <source>
        <strain evidence="2">1S1</strain>
    </source>
</reference>